<dbReference type="PANTHER" id="PTHR47186:SF42">
    <property type="entry name" value="DISEASE RESISTANCE RPP13-LIKE PROTEIN 1"/>
    <property type="match status" value="1"/>
</dbReference>
<dbReference type="AlphaFoldDB" id="A0A445DJ11"/>
<proteinExistence type="predicted"/>
<dbReference type="PANTHER" id="PTHR47186">
    <property type="entry name" value="LEUCINE-RICH REPEAT-CONTAINING PROTEIN 57"/>
    <property type="match status" value="1"/>
</dbReference>
<sequence>MQNLVNLRHLDIGESSLLELPKGMSKLQNLQHLTDFIVEENMIAELGGLANIHGPFGICKLENHERDIFDKLQPHNEVKELLTYSYRGTTFPNWLGHSSYHNMSSIVLDSCRNCCILPSLGQLPNLKSLIIVNFNSSQTIGAEFYRNDSFFRTAPPFPSLEHLEFCYMPCWEEWDSFEPSAFPQLKHLALHFIVQYYQNVCLITFLCWKHSALQDARSLAPAIRIVISKSDNVDLQDLPLTEFSFIFRQPGGTIYVQGHCKRHTNTSPILEHLRLLCHMMLLFKISKALPLMTAAVLEGIVVAGMNCSLPKLQNLTIKHCPKLDLFPIRDLLPNLRSLNITNCVKLLSLVTSKELHPQGLTHLIIGGACDRVKSFPIEGSSLPASLMNLELNGLLSLETLDCKGLATLTSLQQLTIADCPKLENLHGEKATCMLITTLIYYSSSMEKLYRKKDPIILG</sequence>
<dbReference type="STRING" id="3818.A0A445DJ11"/>
<dbReference type="Proteomes" id="UP000289738">
    <property type="component" value="Chromosome A04"/>
</dbReference>
<reference evidence="2 3" key="1">
    <citation type="submission" date="2019-01" db="EMBL/GenBank/DDBJ databases">
        <title>Sequencing of cultivated peanut Arachis hypogaea provides insights into genome evolution and oil improvement.</title>
        <authorList>
            <person name="Chen X."/>
        </authorList>
    </citation>
    <scope>NUCLEOTIDE SEQUENCE [LARGE SCALE GENOMIC DNA]</scope>
    <source>
        <strain evidence="3">cv. Fuhuasheng</strain>
        <tissue evidence="2">Leaves</tissue>
    </source>
</reference>
<evidence type="ECO:0000259" key="1">
    <source>
        <dbReference type="Pfam" id="PF25019"/>
    </source>
</evidence>
<protein>
    <recommendedName>
        <fullName evidence="1">R13L1/DRL21-like LRR repeat region domain-containing protein</fullName>
    </recommendedName>
</protein>
<evidence type="ECO:0000313" key="2">
    <source>
        <dbReference type="EMBL" id="RYR63183.1"/>
    </source>
</evidence>
<accession>A0A445DJ11</accession>
<name>A0A445DJ11_ARAHY</name>
<dbReference type="InterPro" id="IPR032675">
    <property type="entry name" value="LRR_dom_sf"/>
</dbReference>
<dbReference type="InterPro" id="IPR056789">
    <property type="entry name" value="LRR_R13L1-DRL21"/>
</dbReference>
<organism evidence="2 3">
    <name type="scientific">Arachis hypogaea</name>
    <name type="common">Peanut</name>
    <dbReference type="NCBI Taxonomy" id="3818"/>
    <lineage>
        <taxon>Eukaryota</taxon>
        <taxon>Viridiplantae</taxon>
        <taxon>Streptophyta</taxon>
        <taxon>Embryophyta</taxon>
        <taxon>Tracheophyta</taxon>
        <taxon>Spermatophyta</taxon>
        <taxon>Magnoliopsida</taxon>
        <taxon>eudicotyledons</taxon>
        <taxon>Gunneridae</taxon>
        <taxon>Pentapetalae</taxon>
        <taxon>rosids</taxon>
        <taxon>fabids</taxon>
        <taxon>Fabales</taxon>
        <taxon>Fabaceae</taxon>
        <taxon>Papilionoideae</taxon>
        <taxon>50 kb inversion clade</taxon>
        <taxon>dalbergioids sensu lato</taxon>
        <taxon>Dalbergieae</taxon>
        <taxon>Pterocarpus clade</taxon>
        <taxon>Arachis</taxon>
    </lineage>
</organism>
<dbReference type="EMBL" id="SDMP01000004">
    <property type="protein sequence ID" value="RYR63183.1"/>
    <property type="molecule type" value="Genomic_DNA"/>
</dbReference>
<dbReference type="Gene3D" id="3.80.10.10">
    <property type="entry name" value="Ribonuclease Inhibitor"/>
    <property type="match status" value="2"/>
</dbReference>
<comment type="caution">
    <text evidence="2">The sequence shown here is derived from an EMBL/GenBank/DDBJ whole genome shotgun (WGS) entry which is preliminary data.</text>
</comment>
<gene>
    <name evidence="2" type="ORF">Ahy_A04g020979</name>
</gene>
<dbReference type="Pfam" id="PF25019">
    <property type="entry name" value="LRR_R13L1-DRL21"/>
    <property type="match status" value="1"/>
</dbReference>
<dbReference type="SUPFAM" id="SSF52058">
    <property type="entry name" value="L domain-like"/>
    <property type="match status" value="2"/>
</dbReference>
<feature type="domain" description="R13L1/DRL21-like LRR repeat region" evidence="1">
    <location>
        <begin position="62"/>
        <end position="133"/>
    </location>
</feature>
<evidence type="ECO:0000313" key="3">
    <source>
        <dbReference type="Proteomes" id="UP000289738"/>
    </source>
</evidence>
<keyword evidence="3" id="KW-1185">Reference proteome</keyword>